<dbReference type="EMBL" id="WHOD01000052">
    <property type="protein sequence ID" value="NOU93917.1"/>
    <property type="molecule type" value="Genomic_DNA"/>
</dbReference>
<dbReference type="PANTHER" id="PTHR43316">
    <property type="entry name" value="HYDROLASE, HALOACID DELAHOGENASE-RELATED"/>
    <property type="match status" value="1"/>
</dbReference>
<evidence type="ECO:0000256" key="1">
    <source>
        <dbReference type="ARBA" id="ARBA00022801"/>
    </source>
</evidence>
<keyword evidence="1 2" id="KW-0378">Hydrolase</keyword>
<dbReference type="InterPro" id="IPR036412">
    <property type="entry name" value="HAD-like_sf"/>
</dbReference>
<dbReference type="InterPro" id="IPR006439">
    <property type="entry name" value="HAD-SF_hydro_IA"/>
</dbReference>
<sequence>MKRWITFDLDGTLMQNPFGSWIFPEIEGILSGELNSPYEAKKELLAKHESLLLSGQIVAAYDWDSIVKGLSQELGLNRQFNIEEMVLKHSVWPKIYLLDDTVLPALKRLKEEGYSVAAVTNGYYKYQYPVMKALGLTEWLDEIVTPERVGYAKPDVRMVDGLLQGGEIVAHVGDRLDHDITIANRIGVAPVLINRSMPEELLALNPKERTQSETLLKLLGKLAVQENPELSGAPLSDSYIPAYVISNLGELFNCLESEASGRMSAEGKDA</sequence>
<dbReference type="AlphaFoldDB" id="A0A972GU81"/>
<keyword evidence="3" id="KW-1185">Reference proteome</keyword>
<dbReference type="SFLD" id="SFLDG01129">
    <property type="entry name" value="C1.5:_HAD__Beta-PGM__Phosphata"/>
    <property type="match status" value="1"/>
</dbReference>
<proteinExistence type="predicted"/>
<dbReference type="Pfam" id="PF00702">
    <property type="entry name" value="Hydrolase"/>
    <property type="match status" value="1"/>
</dbReference>
<name>A0A972GU81_9BACL</name>
<dbReference type="Proteomes" id="UP000641588">
    <property type="component" value="Unassembled WGS sequence"/>
</dbReference>
<evidence type="ECO:0000313" key="2">
    <source>
        <dbReference type="EMBL" id="NOU93917.1"/>
    </source>
</evidence>
<dbReference type="RefSeq" id="WP_171652123.1">
    <property type="nucleotide sequence ID" value="NZ_WHOD01000052.1"/>
</dbReference>
<evidence type="ECO:0000313" key="3">
    <source>
        <dbReference type="Proteomes" id="UP000641588"/>
    </source>
</evidence>
<comment type="caution">
    <text evidence="2">The sequence shown here is derived from an EMBL/GenBank/DDBJ whole genome shotgun (WGS) entry which is preliminary data.</text>
</comment>
<organism evidence="2 3">
    <name type="scientific">Paenibacillus foliorum</name>
    <dbReference type="NCBI Taxonomy" id="2654974"/>
    <lineage>
        <taxon>Bacteria</taxon>
        <taxon>Bacillati</taxon>
        <taxon>Bacillota</taxon>
        <taxon>Bacilli</taxon>
        <taxon>Bacillales</taxon>
        <taxon>Paenibacillaceae</taxon>
        <taxon>Paenibacillus</taxon>
    </lineage>
</organism>
<dbReference type="InterPro" id="IPR023198">
    <property type="entry name" value="PGP-like_dom2"/>
</dbReference>
<dbReference type="GO" id="GO:0016787">
    <property type="term" value="F:hydrolase activity"/>
    <property type="evidence" value="ECO:0007669"/>
    <property type="project" value="UniProtKB-KW"/>
</dbReference>
<accession>A0A972GU81</accession>
<protein>
    <submittedName>
        <fullName evidence="2">HAD-IA family hydrolase</fullName>
    </submittedName>
</protein>
<dbReference type="Gene3D" id="3.40.50.1000">
    <property type="entry name" value="HAD superfamily/HAD-like"/>
    <property type="match status" value="1"/>
</dbReference>
<dbReference type="SFLD" id="SFLDS00003">
    <property type="entry name" value="Haloacid_Dehalogenase"/>
    <property type="match status" value="1"/>
</dbReference>
<gene>
    <name evidence="2" type="ORF">GC093_11915</name>
</gene>
<dbReference type="InterPro" id="IPR023214">
    <property type="entry name" value="HAD_sf"/>
</dbReference>
<reference evidence="2" key="1">
    <citation type="submission" date="2019-10" db="EMBL/GenBank/DDBJ databases">
        <title>Description of Paenibacillus glebae sp. nov.</title>
        <authorList>
            <person name="Carlier A."/>
            <person name="Qi S."/>
        </authorList>
    </citation>
    <scope>NUCLEOTIDE SEQUENCE</scope>
    <source>
        <strain evidence="2">LMG 31456</strain>
    </source>
</reference>
<dbReference type="InterPro" id="IPR051540">
    <property type="entry name" value="S-2-haloacid_dehalogenase"/>
</dbReference>
<dbReference type="Gene3D" id="1.10.150.240">
    <property type="entry name" value="Putative phosphatase, domain 2"/>
    <property type="match status" value="1"/>
</dbReference>
<dbReference type="NCBIfam" id="TIGR01549">
    <property type="entry name" value="HAD-SF-IA-v1"/>
    <property type="match status" value="1"/>
</dbReference>
<dbReference type="SUPFAM" id="SSF56784">
    <property type="entry name" value="HAD-like"/>
    <property type="match status" value="1"/>
</dbReference>
<dbReference type="PRINTS" id="PR00413">
    <property type="entry name" value="HADHALOGNASE"/>
</dbReference>